<evidence type="ECO:0000313" key="2">
    <source>
        <dbReference type="EMBL" id="KKB58517.1"/>
    </source>
</evidence>
<proteinExistence type="predicted"/>
<reference evidence="2 3" key="1">
    <citation type="submission" date="2013-04" db="EMBL/GenBank/DDBJ databases">
        <title>The Genome Sequence of Parabacteroides gordonii DSM 23371.</title>
        <authorList>
            <consortium name="The Broad Institute Genomics Platform"/>
            <person name="Earl A."/>
            <person name="Ward D."/>
            <person name="Feldgarden M."/>
            <person name="Gevers D."/>
            <person name="Martens E."/>
            <person name="Sakamoto M."/>
            <person name="Benno Y."/>
            <person name="Suzuki N."/>
            <person name="Matsunaga N."/>
            <person name="Koshihara K."/>
            <person name="Seki M."/>
            <person name="Komiya H."/>
            <person name="Walker B."/>
            <person name="Young S."/>
            <person name="Zeng Q."/>
            <person name="Gargeya S."/>
            <person name="Fitzgerald M."/>
            <person name="Haas B."/>
            <person name="Abouelleil A."/>
            <person name="Allen A.W."/>
            <person name="Alvarado L."/>
            <person name="Arachchi H.M."/>
            <person name="Berlin A.M."/>
            <person name="Chapman S.B."/>
            <person name="Gainer-Dewar J."/>
            <person name="Goldberg J."/>
            <person name="Griggs A."/>
            <person name="Gujja S."/>
            <person name="Hansen M."/>
            <person name="Howarth C."/>
            <person name="Imamovic A."/>
            <person name="Ireland A."/>
            <person name="Larimer J."/>
            <person name="McCowan C."/>
            <person name="Murphy C."/>
            <person name="Pearson M."/>
            <person name="Poon T.W."/>
            <person name="Priest M."/>
            <person name="Roberts A."/>
            <person name="Saif S."/>
            <person name="Shea T."/>
            <person name="Sisk P."/>
            <person name="Sykes S."/>
            <person name="Wortman J."/>
            <person name="Nusbaum C."/>
            <person name="Birren B."/>
        </authorList>
    </citation>
    <scope>NUCLEOTIDE SEQUENCE [LARGE SCALE GENOMIC DNA]</scope>
    <source>
        <strain evidence="2 3">MS-1</strain>
    </source>
</reference>
<dbReference type="Pfam" id="PF08885">
    <property type="entry name" value="GSCFA"/>
    <property type="match status" value="1"/>
</dbReference>
<organism evidence="2 3">
    <name type="scientific">Parabacteroides gordonii MS-1 = DSM 23371</name>
    <dbReference type="NCBI Taxonomy" id="1203610"/>
    <lineage>
        <taxon>Bacteria</taxon>
        <taxon>Pseudomonadati</taxon>
        <taxon>Bacteroidota</taxon>
        <taxon>Bacteroidia</taxon>
        <taxon>Bacteroidales</taxon>
        <taxon>Tannerellaceae</taxon>
        <taxon>Parabacteroides</taxon>
    </lineage>
</organism>
<dbReference type="PATRIC" id="fig|1203610.3.peg.1426"/>
<dbReference type="AlphaFoldDB" id="A0A0F5JM70"/>
<accession>A0A0F5JM70</accession>
<dbReference type="HOGENOM" id="CLU_075057_0_0_10"/>
<evidence type="ECO:0000313" key="3">
    <source>
        <dbReference type="Proteomes" id="UP000033035"/>
    </source>
</evidence>
<dbReference type="InterPro" id="IPR014982">
    <property type="entry name" value="GSCFA"/>
</dbReference>
<dbReference type="EMBL" id="AQHW01000009">
    <property type="protein sequence ID" value="KKB58517.1"/>
    <property type="molecule type" value="Genomic_DNA"/>
</dbReference>
<name>A0A0F5JM70_9BACT</name>
<dbReference type="Proteomes" id="UP000033035">
    <property type="component" value="Unassembled WGS sequence"/>
</dbReference>
<dbReference type="STRING" id="1203610.HMPREF1536_01394"/>
<feature type="domain" description="GSCFA" evidence="1">
    <location>
        <begin position="22"/>
        <end position="258"/>
    </location>
</feature>
<gene>
    <name evidence="2" type="ORF">HMPREF1536_01394</name>
</gene>
<evidence type="ECO:0000259" key="1">
    <source>
        <dbReference type="Pfam" id="PF08885"/>
    </source>
</evidence>
<keyword evidence="3" id="KW-1185">Reference proteome</keyword>
<protein>
    <recommendedName>
        <fullName evidence="1">GSCFA domain-containing protein</fullName>
    </recommendedName>
</protein>
<comment type="caution">
    <text evidence="2">The sequence shown here is derived from an EMBL/GenBank/DDBJ whole genome shotgun (WGS) entry which is preliminary data.</text>
</comment>
<dbReference type="SUPFAM" id="SSF52266">
    <property type="entry name" value="SGNH hydrolase"/>
    <property type="match status" value="1"/>
</dbReference>
<sequence length="328" mass="37807">MELYTHIPIPKAPFLFSCTERMLLLGSCFAENIGTRLAGNKFNVDINPFGTLYNPASIAAALRMLLHPERFTAGDLLQQGGVYHSFAHHSRFSSTSEKECLENINDRLFASAGKLRSTAYLVVTLGTAYVYRLKSSGEVVANCHKLPEKMFDRSMLSVTEIVSEWKELLLSLWEQNPELKILFTVSPIRHWKDGAHGNQLSKATLLLAIDELQAAYPERIAYFPAYEIMMDELRDYRFYATDMLHPSELAIDYIWQRFTENFLSDETKGILKEWAEIQKAINHRPFQPESDAYKRFISQTLLKMERINEKFPSFDLTKEKEIIKSKLM</sequence>
<dbReference type="RefSeq" id="WP_028727192.1">
    <property type="nucleotide sequence ID" value="NZ_AUAE01000012.1"/>
</dbReference>